<dbReference type="Pfam" id="PF23622">
    <property type="entry name" value="LRR_At1g61320_AtMIF1"/>
    <property type="match status" value="1"/>
</dbReference>
<dbReference type="PANTHER" id="PTHR34145">
    <property type="entry name" value="OS02G0105600 PROTEIN"/>
    <property type="match status" value="1"/>
</dbReference>
<dbReference type="InterPro" id="IPR053772">
    <property type="entry name" value="At1g61320/At1g61330-like"/>
</dbReference>
<evidence type="ECO:0000313" key="2">
    <source>
        <dbReference type="EMBL" id="KAK7324459.1"/>
    </source>
</evidence>
<protein>
    <recommendedName>
        <fullName evidence="1">F-box domain-containing protein</fullName>
    </recommendedName>
</protein>
<dbReference type="PANTHER" id="PTHR34145:SF28">
    <property type="entry name" value="F-BOX DOMAIN-CONTAINING PROTEIN"/>
    <property type="match status" value="1"/>
</dbReference>
<dbReference type="Proteomes" id="UP001367508">
    <property type="component" value="Unassembled WGS sequence"/>
</dbReference>
<dbReference type="InterPro" id="IPR001810">
    <property type="entry name" value="F-box_dom"/>
</dbReference>
<dbReference type="SUPFAM" id="SSF52047">
    <property type="entry name" value="RNI-like"/>
    <property type="match status" value="1"/>
</dbReference>
<dbReference type="SUPFAM" id="SSF81383">
    <property type="entry name" value="F-box domain"/>
    <property type="match status" value="1"/>
</dbReference>
<dbReference type="CDD" id="cd22160">
    <property type="entry name" value="F-box_AtFBL13-like"/>
    <property type="match status" value="1"/>
</dbReference>
<comment type="caution">
    <text evidence="2">The sequence shown here is derived from an EMBL/GenBank/DDBJ whole genome shotgun (WGS) entry which is preliminary data.</text>
</comment>
<gene>
    <name evidence="2" type="ORF">VNO77_28019</name>
</gene>
<dbReference type="InterPro" id="IPR032675">
    <property type="entry name" value="LRR_dom_sf"/>
</dbReference>
<dbReference type="Gene3D" id="3.80.10.10">
    <property type="entry name" value="Ribonuclease Inhibitor"/>
    <property type="match status" value="1"/>
</dbReference>
<dbReference type="InterPro" id="IPR053781">
    <property type="entry name" value="F-box_AtFBL13-like"/>
</dbReference>
<dbReference type="InterPro" id="IPR055357">
    <property type="entry name" value="LRR_At1g61320_AtMIF1"/>
</dbReference>
<keyword evidence="3" id="KW-1185">Reference proteome</keyword>
<evidence type="ECO:0000259" key="1">
    <source>
        <dbReference type="PROSITE" id="PS50181"/>
    </source>
</evidence>
<dbReference type="EMBL" id="JAYMYQ010000006">
    <property type="protein sequence ID" value="KAK7324459.1"/>
    <property type="molecule type" value="Genomic_DNA"/>
</dbReference>
<proteinExistence type="predicted"/>
<dbReference type="Pfam" id="PF00646">
    <property type="entry name" value="F-box"/>
    <property type="match status" value="1"/>
</dbReference>
<accession>A0AAN9KYX2</accession>
<feature type="domain" description="F-box" evidence="1">
    <location>
        <begin position="19"/>
        <end position="67"/>
    </location>
</feature>
<dbReference type="InterPro" id="IPR036047">
    <property type="entry name" value="F-box-like_dom_sf"/>
</dbReference>
<reference evidence="2 3" key="1">
    <citation type="submission" date="2024-01" db="EMBL/GenBank/DDBJ databases">
        <title>The genomes of 5 underutilized Papilionoideae crops provide insights into root nodulation and disease resistanc.</title>
        <authorList>
            <person name="Jiang F."/>
        </authorList>
    </citation>
    <scope>NUCLEOTIDE SEQUENCE [LARGE SCALE GENOMIC DNA]</scope>
    <source>
        <strain evidence="2">LVBAO_FW01</strain>
        <tissue evidence="2">Leaves</tissue>
    </source>
</reference>
<dbReference type="InterPro" id="IPR006566">
    <property type="entry name" value="FBD"/>
</dbReference>
<dbReference type="PROSITE" id="PS50181">
    <property type="entry name" value="FBOX"/>
    <property type="match status" value="1"/>
</dbReference>
<organism evidence="2 3">
    <name type="scientific">Canavalia gladiata</name>
    <name type="common">Sword bean</name>
    <name type="synonym">Dolichos gladiatus</name>
    <dbReference type="NCBI Taxonomy" id="3824"/>
    <lineage>
        <taxon>Eukaryota</taxon>
        <taxon>Viridiplantae</taxon>
        <taxon>Streptophyta</taxon>
        <taxon>Embryophyta</taxon>
        <taxon>Tracheophyta</taxon>
        <taxon>Spermatophyta</taxon>
        <taxon>Magnoliopsida</taxon>
        <taxon>eudicotyledons</taxon>
        <taxon>Gunneridae</taxon>
        <taxon>Pentapetalae</taxon>
        <taxon>rosids</taxon>
        <taxon>fabids</taxon>
        <taxon>Fabales</taxon>
        <taxon>Fabaceae</taxon>
        <taxon>Papilionoideae</taxon>
        <taxon>50 kb inversion clade</taxon>
        <taxon>NPAAA clade</taxon>
        <taxon>indigoferoid/millettioid clade</taxon>
        <taxon>Phaseoleae</taxon>
        <taxon>Canavalia</taxon>
    </lineage>
</organism>
<evidence type="ECO:0000313" key="3">
    <source>
        <dbReference type="Proteomes" id="UP001367508"/>
    </source>
</evidence>
<dbReference type="Pfam" id="PF08387">
    <property type="entry name" value="FBD"/>
    <property type="match status" value="1"/>
</dbReference>
<sequence length="505" mass="56827">MEGREEGDANENTYLNEGNDLISKLPDSVLALIISFLPIKEAVRTSVLSPRWKPLWKTTPKLNFNHKLMLNPQIQTSLQFSDPTLLISINNAANLISSVLDKHTGHLQRCQIVHLIESCQNEHAKTWIVKLLEEKGVKELCMECQYFQYWENKHSFVRDNASTLFLTFEMITHFEVVELKKYVIKISPLVTPCEGSRNLKTLKFSYVSLTQETLEGILSNCLSLEKLSLLGCKLGQGLKIHSQSINFLELSGMMVRMIDVCAVNLSIIEIDTMICKPMGLAIETPNLRIFCSLCDLECGEVHNLGLGGIVLTTREILETCSGFLVYGGYCHPNIFKNLVTLCIDINLNTIRDAIPLSFVLGSSLCLKNLKINNKVIEHVKIAIGSEENHTSQAGHLPYPNTMFWERAMFGECVTYKLKTVHINGYKGKGLDMEFFRYLIMNGRMIKKITIWFDDDCTWIGAARTVCLLSLARASMSLSITLKPGKDYMAKVGGSLGNWVSSLKLN</sequence>
<name>A0AAN9KYX2_CANGL</name>
<dbReference type="AlphaFoldDB" id="A0AAN9KYX2"/>